<feature type="transmembrane region" description="Helical" evidence="2">
    <location>
        <begin position="34"/>
        <end position="53"/>
    </location>
</feature>
<keyword evidence="2" id="KW-0472">Membrane</keyword>
<name>D8LGR3_ECTSI</name>
<dbReference type="OrthoDB" id="532514at2759"/>
<reference evidence="3 4" key="1">
    <citation type="journal article" date="2010" name="Nature">
        <title>The Ectocarpus genome and the independent evolution of multicellularity in brown algae.</title>
        <authorList>
            <person name="Cock J.M."/>
            <person name="Sterck L."/>
            <person name="Rouze P."/>
            <person name="Scornet D."/>
            <person name="Allen A.E."/>
            <person name="Amoutzias G."/>
            <person name="Anthouard V."/>
            <person name="Artiguenave F."/>
            <person name="Aury J.M."/>
            <person name="Badger J.H."/>
            <person name="Beszteri B."/>
            <person name="Billiau K."/>
            <person name="Bonnet E."/>
            <person name="Bothwell J.H."/>
            <person name="Bowler C."/>
            <person name="Boyen C."/>
            <person name="Brownlee C."/>
            <person name="Carrano C.J."/>
            <person name="Charrier B."/>
            <person name="Cho G.Y."/>
            <person name="Coelho S.M."/>
            <person name="Collen J."/>
            <person name="Corre E."/>
            <person name="Da Silva C."/>
            <person name="Delage L."/>
            <person name="Delaroque N."/>
            <person name="Dittami S.M."/>
            <person name="Doulbeau S."/>
            <person name="Elias M."/>
            <person name="Farnham G."/>
            <person name="Gachon C.M."/>
            <person name="Gschloessl B."/>
            <person name="Heesch S."/>
            <person name="Jabbari K."/>
            <person name="Jubin C."/>
            <person name="Kawai H."/>
            <person name="Kimura K."/>
            <person name="Kloareg B."/>
            <person name="Kupper F.C."/>
            <person name="Lang D."/>
            <person name="Le Bail A."/>
            <person name="Leblanc C."/>
            <person name="Lerouge P."/>
            <person name="Lohr M."/>
            <person name="Lopez P.J."/>
            <person name="Martens C."/>
            <person name="Maumus F."/>
            <person name="Michel G."/>
            <person name="Miranda-Saavedra D."/>
            <person name="Morales J."/>
            <person name="Moreau H."/>
            <person name="Motomura T."/>
            <person name="Nagasato C."/>
            <person name="Napoli C.A."/>
            <person name="Nelson D.R."/>
            <person name="Nyvall-Collen P."/>
            <person name="Peters A.F."/>
            <person name="Pommier C."/>
            <person name="Potin P."/>
            <person name="Poulain J."/>
            <person name="Quesneville H."/>
            <person name="Read B."/>
            <person name="Rensing S.A."/>
            <person name="Ritter A."/>
            <person name="Rousvoal S."/>
            <person name="Samanta M."/>
            <person name="Samson G."/>
            <person name="Schroeder D.C."/>
            <person name="Segurens B."/>
            <person name="Strittmatter M."/>
            <person name="Tonon T."/>
            <person name="Tregear J.W."/>
            <person name="Valentin K."/>
            <person name="von Dassow P."/>
            <person name="Yamagishi T."/>
            <person name="Van de Peer Y."/>
            <person name="Wincker P."/>
        </authorList>
    </citation>
    <scope>NUCLEOTIDE SEQUENCE [LARGE SCALE GENOMIC DNA]</scope>
    <source>
        <strain evidence="4">Ec32 / CCAP1310/4</strain>
    </source>
</reference>
<dbReference type="InParanoid" id="D8LGR3"/>
<accession>D8LGR3</accession>
<dbReference type="EMBL" id="FN648262">
    <property type="protein sequence ID" value="CBN79083.1"/>
    <property type="molecule type" value="Genomic_DNA"/>
</dbReference>
<keyword evidence="4" id="KW-1185">Reference proteome</keyword>
<dbReference type="Proteomes" id="UP000002630">
    <property type="component" value="Linkage Group LG18"/>
</dbReference>
<gene>
    <name evidence="3" type="ORF">Esi_0176_0030</name>
</gene>
<sequence length="151" mass="16277">MVEFSPLPVLFVSSVLYTISAFDAEGGDGNGTKAWAIFCGLISSFISGILAFLQARGKGDMVHKFQKFIALFFFLWWTLGAGIGTFKGPFTISGNGYFAGWIAFAASLKYAYGTNDAVRGFADRAADAMKEHQPTDPDAGFDPQDQAEAYA</sequence>
<dbReference type="EMBL" id="FN649743">
    <property type="protein sequence ID" value="CBN79083.1"/>
    <property type="molecule type" value="Genomic_DNA"/>
</dbReference>
<keyword evidence="2" id="KW-1133">Transmembrane helix</keyword>
<evidence type="ECO:0000256" key="1">
    <source>
        <dbReference type="SAM" id="MobiDB-lite"/>
    </source>
</evidence>
<evidence type="ECO:0000313" key="3">
    <source>
        <dbReference type="EMBL" id="CBN79083.1"/>
    </source>
</evidence>
<dbReference type="eggNOG" id="ENOG502SBRH">
    <property type="taxonomic scope" value="Eukaryota"/>
</dbReference>
<evidence type="ECO:0000313" key="4">
    <source>
        <dbReference type="Proteomes" id="UP000002630"/>
    </source>
</evidence>
<evidence type="ECO:0000256" key="2">
    <source>
        <dbReference type="SAM" id="Phobius"/>
    </source>
</evidence>
<keyword evidence="2" id="KW-0812">Transmembrane</keyword>
<feature type="transmembrane region" description="Helical" evidence="2">
    <location>
        <begin position="65"/>
        <end position="86"/>
    </location>
</feature>
<feature type="region of interest" description="Disordered" evidence="1">
    <location>
        <begin position="129"/>
        <end position="151"/>
    </location>
</feature>
<organism evidence="3 4">
    <name type="scientific">Ectocarpus siliculosus</name>
    <name type="common">Brown alga</name>
    <name type="synonym">Conferva siliculosa</name>
    <dbReference type="NCBI Taxonomy" id="2880"/>
    <lineage>
        <taxon>Eukaryota</taxon>
        <taxon>Sar</taxon>
        <taxon>Stramenopiles</taxon>
        <taxon>Ochrophyta</taxon>
        <taxon>PX clade</taxon>
        <taxon>Phaeophyceae</taxon>
        <taxon>Ectocarpales</taxon>
        <taxon>Ectocarpaceae</taxon>
        <taxon>Ectocarpus</taxon>
    </lineage>
</organism>
<protein>
    <submittedName>
        <fullName evidence="3">Uncharacterized protein</fullName>
    </submittedName>
</protein>
<dbReference type="AlphaFoldDB" id="D8LGR3"/>
<proteinExistence type="predicted"/>
<feature type="transmembrane region" description="Helical" evidence="2">
    <location>
        <begin position="92"/>
        <end position="112"/>
    </location>
</feature>